<proteinExistence type="inferred from homology"/>
<dbReference type="CDD" id="cd24028">
    <property type="entry name" value="ASKHA_NBD_HSP70_HSPA1-like"/>
    <property type="match status" value="1"/>
</dbReference>
<evidence type="ECO:0000256" key="3">
    <source>
        <dbReference type="ARBA" id="ARBA00022840"/>
    </source>
</evidence>
<dbReference type="Pfam" id="PF00012">
    <property type="entry name" value="HSP70"/>
    <property type="match status" value="2"/>
</dbReference>
<protein>
    <recommendedName>
        <fullName evidence="8">Heat shock protein 70</fullName>
    </recommendedName>
</protein>
<sequence length="561" mass="62915">MAIVGIDLGTTNSCVAICREGETDVLENNFGKRTTPSFLAYTQDGWIYGEEAKDQITLNPANTFFDMKRLLGREFADECVQNDIKYWPFKVVDDHDQIAVQIEGESPTKLCKVQEITAKFLKHLKTQAENALGEEIQEAVITVPAYFNDRQRNATIEAGRIAGLKVRHIINEPTAAGIAYQTESEAVSQRKMLVYDLGGGTFDVSIIAYDGKEFVVKATAGDAHLGGEDFDDQLVKECLRDINERLKNSIKNNPSAMQRLRTACENAKCILSARCETTIDLESLDEEEDFHKRITRARFEEINSNLFQKTIDIVQKTLENANLRPENIDDVLLVGGSTRVPKVQEMLISFFNNRRLNHCVNPDEAVAIGAAKVAASFKPELSLTEGPKTPQSEIPNPKIDYRSSLSEPESDQVEGHRRDELIVLDGPQPLVIRDLVPFSLCVQVRNRKTDTIIPRYTNVPIKRTKRYRTTNDNQSCVRISIYEGESGDVDHSHRLGEFVLSGITQAPKGQVNILVAFQIDLNGIFKVTATEDHGEAKKEITIMNDAGRLSEEEIRRLTEQN</sequence>
<evidence type="ECO:0000313" key="6">
    <source>
        <dbReference type="EMBL" id="CAL5140090.1"/>
    </source>
</evidence>
<dbReference type="InterPro" id="IPR029047">
    <property type="entry name" value="HSP70_peptide-bd_sf"/>
</dbReference>
<dbReference type="FunFam" id="3.30.30.30:FF:000005">
    <property type="entry name" value="Heat shock protein ssb1"/>
    <property type="match status" value="1"/>
</dbReference>
<dbReference type="PROSITE" id="PS01036">
    <property type="entry name" value="HSP70_3"/>
    <property type="match status" value="1"/>
</dbReference>
<dbReference type="PANTHER" id="PTHR19375">
    <property type="entry name" value="HEAT SHOCK PROTEIN 70KDA"/>
    <property type="match status" value="1"/>
</dbReference>
<dbReference type="Gene3D" id="3.90.640.10">
    <property type="entry name" value="Actin, Chain A, domain 4"/>
    <property type="match status" value="1"/>
</dbReference>
<evidence type="ECO:0000256" key="2">
    <source>
        <dbReference type="ARBA" id="ARBA00022741"/>
    </source>
</evidence>
<dbReference type="PROSITE" id="PS00329">
    <property type="entry name" value="HSP70_2"/>
    <property type="match status" value="1"/>
</dbReference>
<dbReference type="Gene3D" id="2.60.34.10">
    <property type="entry name" value="Substrate Binding Domain Of DNAk, Chain A, domain 1"/>
    <property type="match status" value="1"/>
</dbReference>
<gene>
    <name evidence="6" type="ORF">CDAUBV1_LOCUS15278</name>
</gene>
<keyword evidence="3 4" id="KW-0067">ATP-binding</keyword>
<evidence type="ECO:0000256" key="4">
    <source>
        <dbReference type="RuleBase" id="RU003322"/>
    </source>
</evidence>
<evidence type="ECO:0000256" key="1">
    <source>
        <dbReference type="ARBA" id="ARBA00007381"/>
    </source>
</evidence>
<reference evidence="6" key="1">
    <citation type="submission" date="2024-06" db="EMBL/GenBank/DDBJ databases">
        <authorList>
            <person name="Liu X."/>
            <person name="Lenzi L."/>
            <person name="Haldenby T S."/>
            <person name="Uol C."/>
        </authorList>
    </citation>
    <scope>NUCLEOTIDE SEQUENCE</scope>
</reference>
<feature type="region of interest" description="Disordered" evidence="5">
    <location>
        <begin position="382"/>
        <end position="416"/>
    </location>
</feature>
<dbReference type="PROSITE" id="PS00297">
    <property type="entry name" value="HSP70_1"/>
    <property type="match status" value="1"/>
</dbReference>
<dbReference type="PRINTS" id="PR00301">
    <property type="entry name" value="HEATSHOCK70"/>
</dbReference>
<dbReference type="InterPro" id="IPR018181">
    <property type="entry name" value="Heat_shock_70_CS"/>
</dbReference>
<dbReference type="Proteomes" id="UP001497525">
    <property type="component" value="Unassembled WGS sequence"/>
</dbReference>
<keyword evidence="2 4" id="KW-0547">Nucleotide-binding</keyword>
<evidence type="ECO:0008006" key="8">
    <source>
        <dbReference type="Google" id="ProtNLM"/>
    </source>
</evidence>
<dbReference type="InterPro" id="IPR043129">
    <property type="entry name" value="ATPase_NBD"/>
</dbReference>
<dbReference type="SUPFAM" id="SSF100920">
    <property type="entry name" value="Heat shock protein 70kD (HSP70), peptide-binding domain"/>
    <property type="match status" value="1"/>
</dbReference>
<dbReference type="AlphaFoldDB" id="A0AAV2TRT1"/>
<dbReference type="GO" id="GO:0005524">
    <property type="term" value="F:ATP binding"/>
    <property type="evidence" value="ECO:0007669"/>
    <property type="project" value="UniProtKB-KW"/>
</dbReference>
<dbReference type="SUPFAM" id="SSF53067">
    <property type="entry name" value="Actin-like ATPase domain"/>
    <property type="match status" value="2"/>
</dbReference>
<comment type="caution">
    <text evidence="6">The sequence shown here is derived from an EMBL/GenBank/DDBJ whole genome shotgun (WGS) entry which is preliminary data.</text>
</comment>
<dbReference type="FunFam" id="3.90.640.10:FF:000010">
    <property type="entry name" value="heat shock 70 kDa protein 14"/>
    <property type="match status" value="1"/>
</dbReference>
<organism evidence="6 7">
    <name type="scientific">Calicophoron daubneyi</name>
    <name type="common">Rumen fluke</name>
    <name type="synonym">Paramphistomum daubneyi</name>
    <dbReference type="NCBI Taxonomy" id="300641"/>
    <lineage>
        <taxon>Eukaryota</taxon>
        <taxon>Metazoa</taxon>
        <taxon>Spiralia</taxon>
        <taxon>Lophotrochozoa</taxon>
        <taxon>Platyhelminthes</taxon>
        <taxon>Trematoda</taxon>
        <taxon>Digenea</taxon>
        <taxon>Plagiorchiida</taxon>
        <taxon>Pronocephalata</taxon>
        <taxon>Paramphistomoidea</taxon>
        <taxon>Paramphistomidae</taxon>
        <taxon>Calicophoron</taxon>
    </lineage>
</organism>
<dbReference type="InterPro" id="IPR013126">
    <property type="entry name" value="Hsp_70_fam"/>
</dbReference>
<comment type="similarity">
    <text evidence="1 4">Belongs to the heat shock protein 70 family.</text>
</comment>
<dbReference type="EMBL" id="CAXLJL010000700">
    <property type="protein sequence ID" value="CAL5140090.1"/>
    <property type="molecule type" value="Genomic_DNA"/>
</dbReference>
<evidence type="ECO:0000313" key="7">
    <source>
        <dbReference type="Proteomes" id="UP001497525"/>
    </source>
</evidence>
<dbReference type="Gene3D" id="3.30.420.40">
    <property type="match status" value="2"/>
</dbReference>
<dbReference type="GO" id="GO:0140662">
    <property type="term" value="F:ATP-dependent protein folding chaperone"/>
    <property type="evidence" value="ECO:0007669"/>
    <property type="project" value="InterPro"/>
</dbReference>
<name>A0AAV2TRT1_CALDB</name>
<accession>A0AAV2TRT1</accession>
<evidence type="ECO:0000256" key="5">
    <source>
        <dbReference type="SAM" id="MobiDB-lite"/>
    </source>
</evidence>
<dbReference type="FunFam" id="3.30.420.40:FF:000004">
    <property type="entry name" value="Molecular chaperone DnaK"/>
    <property type="match status" value="1"/>
</dbReference>